<proteinExistence type="predicted"/>
<feature type="chain" id="PRO_5034599392" description="Ig-like domain-containing protein" evidence="6">
    <location>
        <begin position="19"/>
        <end position="392"/>
    </location>
</feature>
<keyword evidence="4" id="KW-0472">Membrane</keyword>
<dbReference type="OrthoDB" id="10006996at2759"/>
<protein>
    <recommendedName>
        <fullName evidence="7">Ig-like domain-containing protein</fullName>
    </recommendedName>
</protein>
<dbReference type="PANTHER" id="PTHR47118">
    <property type="entry name" value="CYTOTOXIC AND REGULATORY T-CELL MOLECULE"/>
    <property type="match status" value="1"/>
</dbReference>
<evidence type="ECO:0000256" key="3">
    <source>
        <dbReference type="ARBA" id="ARBA00022989"/>
    </source>
</evidence>
<dbReference type="PROSITE" id="PS50835">
    <property type="entry name" value="IG_LIKE"/>
    <property type="match status" value="2"/>
</dbReference>
<accession>A0A8C5QPN0</accession>
<evidence type="ECO:0000313" key="9">
    <source>
        <dbReference type="Proteomes" id="UP000694569"/>
    </source>
</evidence>
<dbReference type="PANTHER" id="PTHR47118:SF1">
    <property type="entry name" value="CYTOTOXIC AND REGULATORY T-CELL MOLECULE"/>
    <property type="match status" value="1"/>
</dbReference>
<evidence type="ECO:0000256" key="4">
    <source>
        <dbReference type="ARBA" id="ARBA00023136"/>
    </source>
</evidence>
<dbReference type="Gene3D" id="2.60.40.10">
    <property type="entry name" value="Immunoglobulins"/>
    <property type="match status" value="2"/>
</dbReference>
<dbReference type="GO" id="GO:0005886">
    <property type="term" value="C:plasma membrane"/>
    <property type="evidence" value="ECO:0007669"/>
    <property type="project" value="TreeGrafter"/>
</dbReference>
<dbReference type="GO" id="GO:0008037">
    <property type="term" value="P:cell recognition"/>
    <property type="evidence" value="ECO:0007669"/>
    <property type="project" value="TreeGrafter"/>
</dbReference>
<feature type="signal peptide" evidence="6">
    <location>
        <begin position="1"/>
        <end position="18"/>
    </location>
</feature>
<reference evidence="8" key="2">
    <citation type="submission" date="2025-09" db="UniProtKB">
        <authorList>
            <consortium name="Ensembl"/>
        </authorList>
    </citation>
    <scope>IDENTIFICATION</scope>
</reference>
<reference evidence="8" key="1">
    <citation type="submission" date="2025-08" db="UniProtKB">
        <authorList>
            <consortium name="Ensembl"/>
        </authorList>
    </citation>
    <scope>IDENTIFICATION</scope>
</reference>
<dbReference type="SUPFAM" id="SSF48726">
    <property type="entry name" value="Immunoglobulin"/>
    <property type="match status" value="2"/>
</dbReference>
<dbReference type="Ensembl" id="ENSLLET00000042202.1">
    <property type="protein sequence ID" value="ENSLLEP00000040553.1"/>
    <property type="gene ID" value="ENSLLEG00000025809.1"/>
</dbReference>
<dbReference type="GO" id="GO:0002355">
    <property type="term" value="P:detection of tumor cell"/>
    <property type="evidence" value="ECO:0007669"/>
    <property type="project" value="TreeGrafter"/>
</dbReference>
<evidence type="ECO:0000256" key="1">
    <source>
        <dbReference type="ARBA" id="ARBA00004167"/>
    </source>
</evidence>
<keyword evidence="5" id="KW-1015">Disulfide bond</keyword>
<keyword evidence="3" id="KW-1133">Transmembrane helix</keyword>
<dbReference type="Pfam" id="PF08205">
    <property type="entry name" value="C2-set_2"/>
    <property type="match status" value="1"/>
</dbReference>
<keyword evidence="9" id="KW-1185">Reference proteome</keyword>
<dbReference type="InterPro" id="IPR007110">
    <property type="entry name" value="Ig-like_dom"/>
</dbReference>
<dbReference type="AlphaFoldDB" id="A0A8C5QPN0"/>
<evidence type="ECO:0000256" key="2">
    <source>
        <dbReference type="ARBA" id="ARBA00022692"/>
    </source>
</evidence>
<evidence type="ECO:0000256" key="5">
    <source>
        <dbReference type="ARBA" id="ARBA00023157"/>
    </source>
</evidence>
<comment type="subcellular location">
    <subcellularLocation>
        <location evidence="1">Membrane</location>
        <topology evidence="1">Single-pass membrane protein</topology>
    </subcellularLocation>
</comment>
<dbReference type="InterPro" id="IPR013106">
    <property type="entry name" value="Ig_V-set"/>
</dbReference>
<dbReference type="InterPro" id="IPR013162">
    <property type="entry name" value="CD80_C2-set"/>
</dbReference>
<dbReference type="Pfam" id="PF07686">
    <property type="entry name" value="V-set"/>
    <property type="match status" value="1"/>
</dbReference>
<dbReference type="InterPro" id="IPR013783">
    <property type="entry name" value="Ig-like_fold"/>
</dbReference>
<feature type="domain" description="Ig-like" evidence="7">
    <location>
        <begin position="115"/>
        <end position="205"/>
    </location>
</feature>
<dbReference type="SMART" id="SM00409">
    <property type="entry name" value="IG"/>
    <property type="match status" value="1"/>
</dbReference>
<organism evidence="8 9">
    <name type="scientific">Leptobrachium leishanense</name>
    <name type="common">Leishan spiny toad</name>
    <dbReference type="NCBI Taxonomy" id="445787"/>
    <lineage>
        <taxon>Eukaryota</taxon>
        <taxon>Metazoa</taxon>
        <taxon>Chordata</taxon>
        <taxon>Craniata</taxon>
        <taxon>Vertebrata</taxon>
        <taxon>Euteleostomi</taxon>
        <taxon>Amphibia</taxon>
        <taxon>Batrachia</taxon>
        <taxon>Anura</taxon>
        <taxon>Pelobatoidea</taxon>
        <taxon>Megophryidae</taxon>
        <taxon>Leptobrachium</taxon>
    </lineage>
</organism>
<evidence type="ECO:0000256" key="6">
    <source>
        <dbReference type="SAM" id="SignalP"/>
    </source>
</evidence>
<dbReference type="InterPro" id="IPR053096">
    <property type="entry name" value="CRTAM"/>
</dbReference>
<name>A0A8C5QPN0_9ANUR</name>
<sequence>MNVACFLCALLTAAASHAVRVSVEEGEAVTLKCRFPGHAEADMQWVTPRGFTAFFNQHKGLRDMRFELRRFSQNRLNIGLSNITLEDEGIYSCLRYGDPVQRQDVNVTVLAAPSPPVLGFTCSDASSVTLSCSTRGSKPPPRITWLIDNRTEVYGNSHVRLERNGKTCEASSVLRVNSFSPNSRATCIVRHRTLHPAGFMAASFTFQDLNPATVTEPATISTDPVVLTARPIVTDPVALTAQPIVTDPVALTAQPIVTDPVALTAQPIVTDPVALTARPIVTDPVALTAQPIVTDPVALTAQPIVTDPVALTAQPIVTDPVALTARPIVTDPVALTARPIVTDPVALTAQPIVTDPVALTAQPIVTDPVALTDRATVTELVTLLEVCGFSEC</sequence>
<dbReference type="GeneTree" id="ENSGT00940000159804"/>
<dbReference type="GO" id="GO:0005102">
    <property type="term" value="F:signaling receptor binding"/>
    <property type="evidence" value="ECO:0007669"/>
    <property type="project" value="TreeGrafter"/>
</dbReference>
<dbReference type="GO" id="GO:0002860">
    <property type="term" value="P:positive regulation of natural killer cell mediated cytotoxicity directed against tumor cell target"/>
    <property type="evidence" value="ECO:0007669"/>
    <property type="project" value="TreeGrafter"/>
</dbReference>
<feature type="domain" description="Ig-like" evidence="7">
    <location>
        <begin position="23"/>
        <end position="108"/>
    </location>
</feature>
<dbReference type="InterPro" id="IPR003599">
    <property type="entry name" value="Ig_sub"/>
</dbReference>
<keyword evidence="2" id="KW-0812">Transmembrane</keyword>
<evidence type="ECO:0000259" key="7">
    <source>
        <dbReference type="PROSITE" id="PS50835"/>
    </source>
</evidence>
<keyword evidence="6" id="KW-0732">Signal</keyword>
<dbReference type="InterPro" id="IPR036179">
    <property type="entry name" value="Ig-like_dom_sf"/>
</dbReference>
<dbReference type="Proteomes" id="UP000694569">
    <property type="component" value="Unplaced"/>
</dbReference>
<evidence type="ECO:0000313" key="8">
    <source>
        <dbReference type="Ensembl" id="ENSLLEP00000040553.1"/>
    </source>
</evidence>